<evidence type="ECO:0000313" key="3">
    <source>
        <dbReference type="Proteomes" id="UP000199446"/>
    </source>
</evidence>
<dbReference type="CDD" id="cd08168">
    <property type="entry name" value="Cytochrom_C3"/>
    <property type="match status" value="1"/>
</dbReference>
<dbReference type="STRING" id="482827.SAMN04488243_1667"/>
<name>A0A1G7LHM6_9DEIN</name>
<proteinExistence type="predicted"/>
<accession>A0A1G7LHM6</accession>
<dbReference type="EMBL" id="FNBC01000066">
    <property type="protein sequence ID" value="SDF48943.1"/>
    <property type="molecule type" value="Genomic_DNA"/>
</dbReference>
<sequence>MRGVLVPLLLAVALASEGERYLFVRYDPEKGQATLSDGTPLPPGLGVVPGQYVEVEGGRLKPKRMWQPPQDLVKTYLPQGAGRVVFSHERHFAALGAKGAACQTCHEVLDKNRTWPSLAPSPALEPHGAASLGRFCATCHDGKTRASAIPGARPPVDLRVFSALGRKGDPTCAQCHAPRDHGMDFTSFHGEMAERGSERCALCHRGARSVTPKELAQVRAFQEAQLALIRNPEDEKAFNQVLPNNFCAYCHGLDGKAWRERGER</sequence>
<evidence type="ECO:0000313" key="2">
    <source>
        <dbReference type="EMBL" id="SDF48943.1"/>
    </source>
</evidence>
<reference evidence="3" key="1">
    <citation type="submission" date="2016-10" db="EMBL/GenBank/DDBJ databases">
        <authorList>
            <person name="Varghese N."/>
            <person name="Submissions S."/>
        </authorList>
    </citation>
    <scope>NUCLEOTIDE SEQUENCE [LARGE SCALE GENOMIC DNA]</scope>
    <source>
        <strain evidence="3">CGMCC 1.6992</strain>
    </source>
</reference>
<gene>
    <name evidence="2" type="ORF">SAMN04488243_1667</name>
</gene>
<dbReference type="AlphaFoldDB" id="A0A1G7LHM6"/>
<organism evidence="2 3">
    <name type="scientific">Thermus arciformis</name>
    <dbReference type="NCBI Taxonomy" id="482827"/>
    <lineage>
        <taxon>Bacteria</taxon>
        <taxon>Thermotogati</taxon>
        <taxon>Deinococcota</taxon>
        <taxon>Deinococci</taxon>
        <taxon>Thermales</taxon>
        <taxon>Thermaceae</taxon>
        <taxon>Thermus</taxon>
    </lineage>
</organism>
<protein>
    <submittedName>
        <fullName evidence="2">Cytochrome c554 and c-prime</fullName>
    </submittedName>
</protein>
<dbReference type="RefSeq" id="WP_093008714.1">
    <property type="nucleotide sequence ID" value="NZ_FNBC01000066.1"/>
</dbReference>
<dbReference type="InterPro" id="IPR029467">
    <property type="entry name" value="Cyt_c7-like"/>
</dbReference>
<dbReference type="OrthoDB" id="9814800at2"/>
<evidence type="ECO:0000259" key="1">
    <source>
        <dbReference type="Pfam" id="PF14522"/>
    </source>
</evidence>
<dbReference type="InterPro" id="IPR036280">
    <property type="entry name" value="Multihaem_cyt_sf"/>
</dbReference>
<dbReference type="Gene3D" id="1.10.1130.10">
    <property type="entry name" value="Flavocytochrome C3, Chain A"/>
    <property type="match status" value="1"/>
</dbReference>
<dbReference type="Gene3D" id="3.90.10.10">
    <property type="entry name" value="Cytochrome C3"/>
    <property type="match status" value="1"/>
</dbReference>
<keyword evidence="3" id="KW-1185">Reference proteome</keyword>
<feature type="domain" description="Cytochrome c7-like" evidence="1">
    <location>
        <begin position="84"/>
        <end position="176"/>
    </location>
</feature>
<dbReference type="Pfam" id="PF14522">
    <property type="entry name" value="Cytochrome_C7"/>
    <property type="match status" value="1"/>
</dbReference>
<dbReference type="SUPFAM" id="SSF48695">
    <property type="entry name" value="Multiheme cytochromes"/>
    <property type="match status" value="1"/>
</dbReference>
<dbReference type="Proteomes" id="UP000199446">
    <property type="component" value="Unassembled WGS sequence"/>
</dbReference>